<dbReference type="EMBL" id="RCUV01000021">
    <property type="protein sequence ID" value="RLP68331.1"/>
    <property type="molecule type" value="Genomic_DNA"/>
</dbReference>
<evidence type="ECO:0000313" key="1">
    <source>
        <dbReference type="EMBL" id="RLP68331.1"/>
    </source>
</evidence>
<protein>
    <submittedName>
        <fullName evidence="1">Uncharacterized protein</fullName>
    </submittedName>
</protein>
<sequence>MDCQNAQLGASWSFDDYASVWEASEPVINCNAGEPAGKKFSPEQIAALDAAGYDRTTVALGFLYARCADLGTDDPPTGYWPSAYAALTLCPEHPDAAAVIARADEAIAAETEAAAAEAAERAAAEKSVAQRVQEIEDGTRILGGIHRVGEGIESGTYVSEGDIENCYWERLDNTGAIIENGFHVSALRIEVAIGVGDYSFSSQRCGEWIRVG</sequence>
<gene>
    <name evidence="1" type="ORF">D9V29_13980</name>
</gene>
<organism evidence="1 2">
    <name type="scientific">Mycetocola manganoxydans</name>
    <dbReference type="NCBI Taxonomy" id="699879"/>
    <lineage>
        <taxon>Bacteria</taxon>
        <taxon>Bacillati</taxon>
        <taxon>Actinomycetota</taxon>
        <taxon>Actinomycetes</taxon>
        <taxon>Micrococcales</taxon>
        <taxon>Microbacteriaceae</taxon>
        <taxon>Mycetocola</taxon>
    </lineage>
</organism>
<proteinExistence type="predicted"/>
<keyword evidence="2" id="KW-1185">Reference proteome</keyword>
<evidence type="ECO:0000313" key="2">
    <source>
        <dbReference type="Proteomes" id="UP000270299"/>
    </source>
</evidence>
<accession>A0A3L6ZLD9</accession>
<comment type="caution">
    <text evidence="1">The sequence shown here is derived from an EMBL/GenBank/DDBJ whole genome shotgun (WGS) entry which is preliminary data.</text>
</comment>
<name>A0A3L6ZLD9_9MICO</name>
<dbReference type="AlphaFoldDB" id="A0A3L6ZLD9"/>
<dbReference type="Proteomes" id="UP000270299">
    <property type="component" value="Unassembled WGS sequence"/>
</dbReference>
<reference evidence="1 2" key="1">
    <citation type="submission" date="2018-10" db="EMBL/GenBank/DDBJ databases">
        <authorList>
            <person name="Li J."/>
        </authorList>
    </citation>
    <scope>NUCLEOTIDE SEQUENCE [LARGE SCALE GENOMIC DNA]</scope>
    <source>
        <strain evidence="1 2">CCTCC AB209002</strain>
    </source>
</reference>
<dbReference type="RefSeq" id="WP_121673942.1">
    <property type="nucleotide sequence ID" value="NZ_RCUV01000021.1"/>
</dbReference>